<keyword evidence="1" id="KW-0472">Membrane</keyword>
<comment type="caution">
    <text evidence="2">The sequence shown here is derived from an EMBL/GenBank/DDBJ whole genome shotgun (WGS) entry which is preliminary data.</text>
</comment>
<proteinExistence type="predicted"/>
<protein>
    <submittedName>
        <fullName evidence="2">Uncharacterized protein</fullName>
    </submittedName>
</protein>
<evidence type="ECO:0000256" key="1">
    <source>
        <dbReference type="SAM" id="Phobius"/>
    </source>
</evidence>
<name>A0A0D0LYY9_VARPD</name>
<keyword evidence="1" id="KW-1133">Transmembrane helix</keyword>
<gene>
    <name evidence="2" type="ORF">RT97_07240</name>
</gene>
<evidence type="ECO:0000313" key="3">
    <source>
        <dbReference type="Proteomes" id="UP000032067"/>
    </source>
</evidence>
<evidence type="ECO:0000313" key="2">
    <source>
        <dbReference type="EMBL" id="KIQ34573.1"/>
    </source>
</evidence>
<dbReference type="AlphaFoldDB" id="A0A0D0LYY9"/>
<keyword evidence="1" id="KW-0812">Transmembrane</keyword>
<reference evidence="2 3" key="1">
    <citation type="submission" date="2014-12" db="EMBL/GenBank/DDBJ databases">
        <title>16Stimator: statistical estimation of ribosomal gene copy numbers from draft genome assemblies.</title>
        <authorList>
            <person name="Perisin M.A."/>
            <person name="Vetter M."/>
            <person name="Gilbert J.A."/>
            <person name="Bergelson J."/>
        </authorList>
    </citation>
    <scope>NUCLEOTIDE SEQUENCE [LARGE SCALE GENOMIC DNA]</scope>
    <source>
        <strain evidence="2 3">MEDvA23</strain>
    </source>
</reference>
<dbReference type="EMBL" id="JXQQ01000014">
    <property type="protein sequence ID" value="KIQ34573.1"/>
    <property type="molecule type" value="Genomic_DNA"/>
</dbReference>
<feature type="transmembrane region" description="Helical" evidence="1">
    <location>
        <begin position="46"/>
        <end position="64"/>
    </location>
</feature>
<sequence length="160" mass="17310">MHSAPSVTYPVGRSRGATRILVVLWTLGACCAGASCYLFDSAGWRQLLLVLSVVFSGVAAGFGLRRDGFATLHFDGLHWSLTGADPTRGVHAARATVALDFQSLMLVRLSDSGRAARWVWLEQRAMPERWRDVRRAAYSRAPAAEAAGDPWRATAPADAP</sequence>
<dbReference type="RefSeq" id="WP_042578111.1">
    <property type="nucleotide sequence ID" value="NZ_JXQQ01000014.1"/>
</dbReference>
<dbReference type="Proteomes" id="UP000032067">
    <property type="component" value="Unassembled WGS sequence"/>
</dbReference>
<organism evidence="2 3">
    <name type="scientific">Variovorax paradoxus</name>
    <dbReference type="NCBI Taxonomy" id="34073"/>
    <lineage>
        <taxon>Bacteria</taxon>
        <taxon>Pseudomonadati</taxon>
        <taxon>Pseudomonadota</taxon>
        <taxon>Betaproteobacteria</taxon>
        <taxon>Burkholderiales</taxon>
        <taxon>Comamonadaceae</taxon>
        <taxon>Variovorax</taxon>
    </lineage>
</organism>
<dbReference type="OrthoDB" id="9157092at2"/>
<accession>A0A0D0LYY9</accession>
<feature type="transmembrane region" description="Helical" evidence="1">
    <location>
        <begin position="20"/>
        <end position="40"/>
    </location>
</feature>